<feature type="binding site" evidence="5">
    <location>
        <position position="116"/>
    </location>
    <ligand>
        <name>substrate</name>
    </ligand>
</feature>
<evidence type="ECO:0000313" key="6">
    <source>
        <dbReference type="EMBL" id="OWT57471.1"/>
    </source>
</evidence>
<dbReference type="PANTHER" id="PTHR33254:SF4">
    <property type="entry name" value="4-HYDROXY-4-METHYL-2-OXOGLUTARATE ALDOLASE 3-RELATED"/>
    <property type="match status" value="1"/>
</dbReference>
<dbReference type="InterPro" id="IPR005493">
    <property type="entry name" value="RraA/RraA-like"/>
</dbReference>
<comment type="cofactor">
    <cofactor evidence="5">
        <name>Mg(2+)</name>
        <dbReference type="ChEBI" id="CHEBI:18420"/>
    </cofactor>
</comment>
<accession>A0A225MD27</accession>
<gene>
    <name evidence="6" type="ORF">CEY11_16315</name>
</gene>
<evidence type="ECO:0000256" key="5">
    <source>
        <dbReference type="PIRSR" id="PIRSR605493-1"/>
    </source>
</evidence>
<dbReference type="SUPFAM" id="SSF89562">
    <property type="entry name" value="RraA-like"/>
    <property type="match status" value="1"/>
</dbReference>
<dbReference type="InterPro" id="IPR036704">
    <property type="entry name" value="RraA/RraA-like_sf"/>
</dbReference>
<evidence type="ECO:0000256" key="2">
    <source>
        <dbReference type="ARBA" id="ARBA00016549"/>
    </source>
</evidence>
<evidence type="ECO:0000256" key="3">
    <source>
        <dbReference type="ARBA" id="ARBA00029596"/>
    </source>
</evidence>
<keyword evidence="5" id="KW-0460">Magnesium</keyword>
<sequence>MTSINSAFERVSSDLVARARELAPSILSDVCGRRGALAGRIQPVAPQMQVCGPAFTVELRPGDNLMLHAALVLAQPGDVIVVDGKADASSALMGELMCAHAAAAGIAGVVIDGAVRDVASLRQGSFPVFAAAANPNGPTKGLGGRIGHPVSIGDVAVQPGDLVVGDGDGVMVVPRAEVARALEDGAKKVQAEQARLRDIAAGKLVYGWLEGALRDTGMLAADKTLQQLRDEFAGK</sequence>
<dbReference type="Proteomes" id="UP000214603">
    <property type="component" value="Unassembled WGS sequence"/>
</dbReference>
<keyword evidence="6" id="KW-0808">Transferase</keyword>
<dbReference type="GO" id="GO:0032259">
    <property type="term" value="P:methylation"/>
    <property type="evidence" value="ECO:0007669"/>
    <property type="project" value="UniProtKB-KW"/>
</dbReference>
<dbReference type="CDD" id="cd16841">
    <property type="entry name" value="RraA_family"/>
    <property type="match status" value="1"/>
</dbReference>
<dbReference type="OrthoDB" id="8717144at2"/>
<proteinExistence type="predicted"/>
<organism evidence="6 7">
    <name type="scientific">Candidimonas nitroreducens</name>
    <dbReference type="NCBI Taxonomy" id="683354"/>
    <lineage>
        <taxon>Bacteria</taxon>
        <taxon>Pseudomonadati</taxon>
        <taxon>Pseudomonadota</taxon>
        <taxon>Betaproteobacteria</taxon>
        <taxon>Burkholderiales</taxon>
        <taxon>Alcaligenaceae</taxon>
        <taxon>Candidimonas</taxon>
    </lineage>
</organism>
<protein>
    <recommendedName>
        <fullName evidence="2">Putative 4-hydroxy-4-methyl-2-oxoglutarate aldolase</fullName>
    </recommendedName>
    <alternativeName>
        <fullName evidence="3">Regulator of ribonuclease activity homolog</fullName>
    </alternativeName>
    <alternativeName>
        <fullName evidence="4">RraA-like protein</fullName>
    </alternativeName>
</protein>
<dbReference type="Pfam" id="PF03737">
    <property type="entry name" value="RraA-like"/>
    <property type="match status" value="1"/>
</dbReference>
<dbReference type="PANTHER" id="PTHR33254">
    <property type="entry name" value="4-HYDROXY-4-METHYL-2-OXOGLUTARATE ALDOLASE 3-RELATED"/>
    <property type="match status" value="1"/>
</dbReference>
<feature type="binding site" evidence="5">
    <location>
        <begin position="94"/>
        <end position="97"/>
    </location>
    <ligand>
        <name>substrate</name>
    </ligand>
</feature>
<comment type="cofactor">
    <cofactor evidence="1">
        <name>a divalent metal cation</name>
        <dbReference type="ChEBI" id="CHEBI:60240"/>
    </cofactor>
</comment>
<comment type="caution">
    <text evidence="6">The sequence shown here is derived from an EMBL/GenBank/DDBJ whole genome shotgun (WGS) entry which is preliminary data.</text>
</comment>
<dbReference type="RefSeq" id="WP_088604475.1">
    <property type="nucleotide sequence ID" value="NZ_NJIH01000009.1"/>
</dbReference>
<keyword evidence="6" id="KW-0489">Methyltransferase</keyword>
<evidence type="ECO:0000313" key="7">
    <source>
        <dbReference type="Proteomes" id="UP000214603"/>
    </source>
</evidence>
<dbReference type="AlphaFoldDB" id="A0A225MD27"/>
<evidence type="ECO:0000256" key="1">
    <source>
        <dbReference type="ARBA" id="ARBA00001968"/>
    </source>
</evidence>
<reference evidence="7" key="1">
    <citation type="submission" date="2017-06" db="EMBL/GenBank/DDBJ databases">
        <title>Herbaspirillum phytohormonus sp. nov., isolated from the root nodule of Robinia pseudoacacia in lead-zinc mine.</title>
        <authorList>
            <person name="Fan M."/>
            <person name="Lin Y."/>
        </authorList>
    </citation>
    <scope>NUCLEOTIDE SEQUENCE [LARGE SCALE GENOMIC DNA]</scope>
    <source>
        <strain evidence="7">SC-089</strain>
    </source>
</reference>
<dbReference type="Gene3D" id="3.50.30.40">
    <property type="entry name" value="Ribonuclease E inhibitor RraA/RraA-like"/>
    <property type="match status" value="1"/>
</dbReference>
<keyword evidence="7" id="KW-1185">Reference proteome</keyword>
<dbReference type="GO" id="GO:0008168">
    <property type="term" value="F:methyltransferase activity"/>
    <property type="evidence" value="ECO:0007669"/>
    <property type="project" value="UniProtKB-KW"/>
</dbReference>
<dbReference type="GO" id="GO:0046872">
    <property type="term" value="F:metal ion binding"/>
    <property type="evidence" value="ECO:0007669"/>
    <property type="project" value="UniProtKB-KW"/>
</dbReference>
<dbReference type="EMBL" id="NJIH01000009">
    <property type="protein sequence ID" value="OWT57471.1"/>
    <property type="molecule type" value="Genomic_DNA"/>
</dbReference>
<keyword evidence="5" id="KW-0479">Metal-binding</keyword>
<feature type="binding site" evidence="5">
    <location>
        <position position="117"/>
    </location>
    <ligand>
        <name>Mg(2+)</name>
        <dbReference type="ChEBI" id="CHEBI:18420"/>
    </ligand>
</feature>
<name>A0A225MD27_9BURK</name>
<evidence type="ECO:0000256" key="4">
    <source>
        <dbReference type="ARBA" id="ARBA00030169"/>
    </source>
</evidence>